<evidence type="ECO:0000313" key="2">
    <source>
        <dbReference type="Proteomes" id="UP000528734"/>
    </source>
</evidence>
<sequence length="122" mass="13791">MISILIKLRLHRGGENGLVVGACHRRGCNARVVRGMMLMTRMGLGCRRDERKHGQDHRHSDHSLYHPKEHHLPIIGRTPPQLQRFKVAVHTEQTAHPLLADGRLYPPSGAMGASRLRLNAYL</sequence>
<reference evidence="1 2" key="1">
    <citation type="submission" date="2020-03" db="EMBL/GenBank/DDBJ databases">
        <title>Bradyrhizobium diversity isolated from nodules of Muelleranthus trifoliolatus.</title>
        <authorList>
            <person name="Klepa M."/>
            <person name="Helene L."/>
            <person name="Hungria M."/>
        </authorList>
    </citation>
    <scope>NUCLEOTIDE SEQUENCE [LARGE SCALE GENOMIC DNA]</scope>
    <source>
        <strain evidence="1 2">WSM 1744</strain>
    </source>
</reference>
<gene>
    <name evidence="1" type="ORF">HCN50_11725</name>
</gene>
<protein>
    <submittedName>
        <fullName evidence="1">Uncharacterized protein</fullName>
    </submittedName>
</protein>
<comment type="caution">
    <text evidence="1">The sequence shown here is derived from an EMBL/GenBank/DDBJ whole genome shotgun (WGS) entry which is preliminary data.</text>
</comment>
<dbReference type="Proteomes" id="UP000528734">
    <property type="component" value="Unassembled WGS sequence"/>
</dbReference>
<evidence type="ECO:0000313" key="1">
    <source>
        <dbReference type="EMBL" id="NOJ46905.1"/>
    </source>
</evidence>
<dbReference type="AlphaFoldDB" id="A0A7Y4M2F1"/>
<name>A0A7Y4M2F1_9BRAD</name>
<accession>A0A7Y4M2F1</accession>
<organism evidence="1 2">
    <name type="scientific">Bradyrhizobium archetypum</name>
    <dbReference type="NCBI Taxonomy" id="2721160"/>
    <lineage>
        <taxon>Bacteria</taxon>
        <taxon>Pseudomonadati</taxon>
        <taxon>Pseudomonadota</taxon>
        <taxon>Alphaproteobacteria</taxon>
        <taxon>Hyphomicrobiales</taxon>
        <taxon>Nitrobacteraceae</taxon>
        <taxon>Bradyrhizobium</taxon>
    </lineage>
</organism>
<dbReference type="EMBL" id="JAAVLW010000003">
    <property type="protein sequence ID" value="NOJ46905.1"/>
    <property type="molecule type" value="Genomic_DNA"/>
</dbReference>
<keyword evidence="2" id="KW-1185">Reference proteome</keyword>
<proteinExistence type="predicted"/>
<dbReference type="RefSeq" id="WP_171709778.1">
    <property type="nucleotide sequence ID" value="NZ_JAAVLW010000003.1"/>
</dbReference>